<organism evidence="2 3">
    <name type="scientific">Spiroplasma cantharicola</name>
    <dbReference type="NCBI Taxonomy" id="362837"/>
    <lineage>
        <taxon>Bacteria</taxon>
        <taxon>Bacillati</taxon>
        <taxon>Mycoplasmatota</taxon>
        <taxon>Mollicutes</taxon>
        <taxon>Entomoplasmatales</taxon>
        <taxon>Spiroplasmataceae</taxon>
        <taxon>Spiroplasma</taxon>
    </lineage>
</organism>
<dbReference type="PATRIC" id="fig|362837.3.peg.725"/>
<protein>
    <submittedName>
        <fullName evidence="2">Uncharacterized protein</fullName>
    </submittedName>
</protein>
<dbReference type="AlphaFoldDB" id="A0A0M4KCU6"/>
<keyword evidence="1" id="KW-0175">Coiled coil</keyword>
<evidence type="ECO:0000313" key="3">
    <source>
        <dbReference type="Proteomes" id="UP000063919"/>
    </source>
</evidence>
<accession>A0A0M4KCU6</accession>
<feature type="coiled-coil region" evidence="1">
    <location>
        <begin position="520"/>
        <end position="547"/>
    </location>
</feature>
<evidence type="ECO:0000256" key="1">
    <source>
        <dbReference type="SAM" id="Coils"/>
    </source>
</evidence>
<sequence>MKSWVKKGIINLNLMGKIMKTNFNKISGNNGFFDFEEKLNFFDYFNINSTDLKDAFSVLRKYENNMLTLKRMMESQITTRLNFYINNSFNKIENKFVENKTNEEKKLSKALVVSVIFLAARLVSQEYITLTTSSEYAYEYENSSNKSFNFENYKKSLKSYYETLTAWAMYFMDSNIENLSILSRMDEYIKKNVYSMERYKDIILYLWLYTHVKNSCDLTKYKNDASELKAFFPKITENVLAPLNYEYIFDQQEYQEEAEIRKKIVSDLKIWKIKEYDNVIKNLIIKYYKTLNFSETLVFNDYFNLIDIIKDMFLKKNFYSLDDITSNLLNPNSAAVPRIYSSEEVELTVKNLEFDKNAIDFNYKAIEQYYNLIYKKPLLSFLNKNQSKILVAYPEFIWMANHMQKKYNLFDSNISKKICAMLKEEYFLTLNQQLKKIERRFRNLKVFNPNDLSIFKATDDKTQNKIEVNSIVYDPSLNKLFVVLVNFYPPENIDWLNEKRTIDTLSENSNYVANLFSEPLNFVLKELKKIKKQLKKLELKFSDEKEVTVEGILFVNDILNAVPKVDVNGVNVYVSSISTMEHFTNSYIYKK</sequence>
<name>A0A0M4KCU6_9MOLU</name>
<dbReference type="Proteomes" id="UP000063919">
    <property type="component" value="Chromosome"/>
</dbReference>
<evidence type="ECO:0000313" key="2">
    <source>
        <dbReference type="EMBL" id="ALD66615.1"/>
    </source>
</evidence>
<reference evidence="2 3" key="1">
    <citation type="journal article" date="2015" name="Genome Announc.">
        <title>Complete Genome Sequence of Spiroplasma cantharicola CC-1T (DSM 21588), a Bacterium Isolated from Soldier Beetle (Cantharis carolinus).</title>
        <authorList>
            <person name="Lo W.S."/>
            <person name="Liu P.Y."/>
            <person name="Kuo C.H."/>
        </authorList>
    </citation>
    <scope>NUCLEOTIDE SEQUENCE [LARGE SCALE GENOMIC DNA]</scope>
    <source>
        <strain evidence="2 3">CC-1</strain>
    </source>
</reference>
<keyword evidence="3" id="KW-1185">Reference proteome</keyword>
<dbReference type="STRING" id="362837.SCANT_v1c07090"/>
<dbReference type="KEGG" id="scj:SCANT_v1c07090"/>
<gene>
    <name evidence="2" type="ORF">SCANT_v1c07090</name>
</gene>
<dbReference type="EMBL" id="CP012622">
    <property type="protein sequence ID" value="ALD66615.1"/>
    <property type="molecule type" value="Genomic_DNA"/>
</dbReference>
<proteinExistence type="predicted"/>